<dbReference type="KEGG" id="oho:Oweho_0129"/>
<keyword evidence="3" id="KW-1185">Reference proteome</keyword>
<proteinExistence type="predicted"/>
<gene>
    <name evidence="2" type="ordered locus">Oweho_0129</name>
</gene>
<dbReference type="HOGENOM" id="CLU_1271241_0_0_10"/>
<dbReference type="RefSeq" id="WP_014200512.1">
    <property type="nucleotide sequence ID" value="NC_016599.1"/>
</dbReference>
<name>G8R6K8_OWEHD</name>
<evidence type="ECO:0000256" key="1">
    <source>
        <dbReference type="SAM" id="SignalP"/>
    </source>
</evidence>
<evidence type="ECO:0000313" key="2">
    <source>
        <dbReference type="EMBL" id="AEV31151.1"/>
    </source>
</evidence>
<dbReference type="eggNOG" id="COG3637">
    <property type="taxonomic scope" value="Bacteria"/>
</dbReference>
<dbReference type="STRING" id="926562.Oweho_0129"/>
<keyword evidence="1" id="KW-0732">Signal</keyword>
<protein>
    <recommendedName>
        <fullName evidence="4">Outer membrane protein beta-barrel domain-containing protein</fullName>
    </recommendedName>
</protein>
<reference evidence="2 3" key="1">
    <citation type="journal article" date="2012" name="Stand. Genomic Sci.">
        <title>Genome sequence of the orange-pigmented seawater bacterium Owenweeksia hongkongensis type strain (UST20020801(T)).</title>
        <authorList>
            <person name="Riedel T."/>
            <person name="Held B."/>
            <person name="Nolan M."/>
            <person name="Lucas S."/>
            <person name="Lapidus A."/>
            <person name="Tice H."/>
            <person name="Del Rio T.G."/>
            <person name="Cheng J.F."/>
            <person name="Han C."/>
            <person name="Tapia R."/>
            <person name="Goodwin L.A."/>
            <person name="Pitluck S."/>
            <person name="Liolios K."/>
            <person name="Mavromatis K."/>
            <person name="Pagani I."/>
            <person name="Ivanova N."/>
            <person name="Mikhailova N."/>
            <person name="Pati A."/>
            <person name="Chen A."/>
            <person name="Palaniappan K."/>
            <person name="Rohde M."/>
            <person name="Tindall B.J."/>
            <person name="Detter J.C."/>
            <person name="Goker M."/>
            <person name="Woyke T."/>
            <person name="Bristow J."/>
            <person name="Eisen J.A."/>
            <person name="Markowitz V."/>
            <person name="Hugenholtz P."/>
            <person name="Klenk H.P."/>
            <person name="Kyrpides N.C."/>
        </authorList>
    </citation>
    <scope>NUCLEOTIDE SEQUENCE</scope>
    <source>
        <strain evidence="3">DSM 17368 / JCM 12287 / NRRL B-23963</strain>
    </source>
</reference>
<dbReference type="AlphaFoldDB" id="G8R6K8"/>
<evidence type="ECO:0008006" key="4">
    <source>
        <dbReference type="Google" id="ProtNLM"/>
    </source>
</evidence>
<evidence type="ECO:0000313" key="3">
    <source>
        <dbReference type="Proteomes" id="UP000005631"/>
    </source>
</evidence>
<feature type="signal peptide" evidence="1">
    <location>
        <begin position="1"/>
        <end position="20"/>
    </location>
</feature>
<dbReference type="EMBL" id="CP003156">
    <property type="protein sequence ID" value="AEV31151.1"/>
    <property type="molecule type" value="Genomic_DNA"/>
</dbReference>
<accession>G8R6K8</accession>
<organism evidence="2 3">
    <name type="scientific">Owenweeksia hongkongensis (strain DSM 17368 / CIP 108786 / JCM 12287 / NRRL B-23963 / UST20020801)</name>
    <dbReference type="NCBI Taxonomy" id="926562"/>
    <lineage>
        <taxon>Bacteria</taxon>
        <taxon>Pseudomonadati</taxon>
        <taxon>Bacteroidota</taxon>
        <taxon>Flavobacteriia</taxon>
        <taxon>Flavobacteriales</taxon>
        <taxon>Owenweeksiaceae</taxon>
        <taxon>Owenweeksia</taxon>
    </lineage>
</organism>
<sequence>MKHSSSLLLAFIVSATSAFSQQSPKSALTLRAGVATLQGETTSDNLFGSIGPEVGIVYSYSMKNEQWAATAEVTHSIVNASLNFTGDGSSSNLETQVAQTYFGVGIRHILNPSINEYKPYAGQFLPYIGIGVGAIKTSNDIDLDTDKLGGYTLHQESTMDFTASAEFGFIIVLSKHWAIDAYTGGRTGGTDSWDGFSGSGDGNDWLIHGGLGLQYHF</sequence>
<dbReference type="Proteomes" id="UP000005631">
    <property type="component" value="Chromosome"/>
</dbReference>
<feature type="chain" id="PRO_5003515570" description="Outer membrane protein beta-barrel domain-containing protein" evidence="1">
    <location>
        <begin position="21"/>
        <end position="217"/>
    </location>
</feature>